<dbReference type="GO" id="GO:0017101">
    <property type="term" value="C:aminoacyl-tRNA synthetase multienzyme complex"/>
    <property type="evidence" value="ECO:0007669"/>
    <property type="project" value="InterPro"/>
</dbReference>
<feature type="signal peptide" evidence="2">
    <location>
        <begin position="1"/>
        <end position="29"/>
    </location>
</feature>
<dbReference type="InterPro" id="IPR036282">
    <property type="entry name" value="Glutathione-S-Trfase_C_sf"/>
</dbReference>
<reference evidence="4" key="2">
    <citation type="submission" date="2025-09" db="UniProtKB">
        <authorList>
            <consortium name="Ensembl"/>
        </authorList>
    </citation>
    <scope>IDENTIFICATION</scope>
</reference>
<dbReference type="GO" id="GO:0005737">
    <property type="term" value="C:cytoplasm"/>
    <property type="evidence" value="ECO:0007669"/>
    <property type="project" value="TreeGrafter"/>
</dbReference>
<feature type="domain" description="Nuclear-export cofactor Arc1-like N-terminal" evidence="3">
    <location>
        <begin position="98"/>
        <end position="158"/>
    </location>
</feature>
<dbReference type="SUPFAM" id="SSF47616">
    <property type="entry name" value="GST C-terminal domain-like"/>
    <property type="match status" value="1"/>
</dbReference>
<evidence type="ECO:0000313" key="4">
    <source>
        <dbReference type="Ensembl" id="ENSSDAP00000004960.1"/>
    </source>
</evidence>
<sequence length="216" mass="24116">MPCDSLFLKSNLFILSFLEALLVVEHVKGDVSISVEEGKENILRVSENVVFTDINSILRYLARVATTAGLYGTNLMEHTEVDHWLEFSTTKLSSCDLFASAISELNHCLSLRTYLVGNSMTLADLCVWATLKGNAAWQEQFKQNKTPVHVKRWFGFLEAQQAFRSVGAKWDVSTNKARVAPEKKQDVGKFIELPGAEMGKVTVRFPPEASGQPFVD</sequence>
<feature type="chain" id="PRO_5034894810" description="Nuclear-export cofactor Arc1-like N-terminal domain-containing protein" evidence="2">
    <location>
        <begin position="30"/>
        <end position="216"/>
    </location>
</feature>
<keyword evidence="2" id="KW-0732">Signal</keyword>
<dbReference type="AlphaFoldDB" id="A0A8C9P4P1"/>
<dbReference type="PANTHER" id="PTHR44490:SF1">
    <property type="entry name" value="EUKARYOTIC TRANSLATION ELONGATION FACTOR 1 EPSILON-1"/>
    <property type="match status" value="1"/>
</dbReference>
<evidence type="ECO:0000256" key="2">
    <source>
        <dbReference type="SAM" id="SignalP"/>
    </source>
</evidence>
<dbReference type="FunFam" id="1.20.1050.130:FF:000004">
    <property type="entry name" value="Bifunctional glutamate/proline--tRNA ligase"/>
    <property type="match status" value="1"/>
</dbReference>
<dbReference type="Proteomes" id="UP000694422">
    <property type="component" value="Unplaced"/>
</dbReference>
<dbReference type="Pfam" id="PF21972">
    <property type="entry name" value="Arc1p_N_like"/>
    <property type="match status" value="1"/>
</dbReference>
<organism evidence="4 5">
    <name type="scientific">Spermophilus dauricus</name>
    <name type="common">Daurian ground squirrel</name>
    <dbReference type="NCBI Taxonomy" id="99837"/>
    <lineage>
        <taxon>Eukaryota</taxon>
        <taxon>Metazoa</taxon>
        <taxon>Chordata</taxon>
        <taxon>Craniata</taxon>
        <taxon>Vertebrata</taxon>
        <taxon>Euteleostomi</taxon>
        <taxon>Mammalia</taxon>
        <taxon>Eutheria</taxon>
        <taxon>Euarchontoglires</taxon>
        <taxon>Glires</taxon>
        <taxon>Rodentia</taxon>
        <taxon>Sciuromorpha</taxon>
        <taxon>Sciuridae</taxon>
        <taxon>Xerinae</taxon>
        <taxon>Marmotini</taxon>
        <taxon>Spermophilus</taxon>
    </lineage>
</organism>
<keyword evidence="5" id="KW-1185">Reference proteome</keyword>
<dbReference type="GO" id="GO:0005634">
    <property type="term" value="C:nucleus"/>
    <property type="evidence" value="ECO:0007669"/>
    <property type="project" value="TreeGrafter"/>
</dbReference>
<reference evidence="4" key="1">
    <citation type="submission" date="2025-08" db="UniProtKB">
        <authorList>
            <consortium name="Ensembl"/>
        </authorList>
    </citation>
    <scope>IDENTIFICATION</scope>
</reference>
<proteinExistence type="predicted"/>
<protein>
    <recommendedName>
        <fullName evidence="3">Nuclear-export cofactor Arc1-like N-terminal domain-containing protein</fullName>
    </recommendedName>
</protein>
<dbReference type="InterPro" id="IPR042450">
    <property type="entry name" value="EEF1E1"/>
</dbReference>
<evidence type="ECO:0000313" key="5">
    <source>
        <dbReference type="Proteomes" id="UP000694422"/>
    </source>
</evidence>
<dbReference type="PANTHER" id="PTHR44490">
    <property type="entry name" value="EUKARYOTIC TRANSLATION ELONGATION FACTOR 1 EPSILON-1"/>
    <property type="match status" value="1"/>
</dbReference>
<evidence type="ECO:0000256" key="1">
    <source>
        <dbReference type="ARBA" id="ARBA00022917"/>
    </source>
</evidence>
<accession>A0A8C9P4P1</accession>
<keyword evidence="1" id="KW-0648">Protein biosynthesis</keyword>
<dbReference type="InterPro" id="IPR053836">
    <property type="entry name" value="Arc1-like_N"/>
</dbReference>
<dbReference type="CDD" id="cd10309">
    <property type="entry name" value="GST_C_GluProRS_N"/>
    <property type="match status" value="1"/>
</dbReference>
<dbReference type="GO" id="GO:0043517">
    <property type="term" value="P:positive regulation of DNA damage response, signal transduction by p53 class mediator"/>
    <property type="evidence" value="ECO:0007669"/>
    <property type="project" value="InterPro"/>
</dbReference>
<name>A0A8C9P4P1_SPEDA</name>
<dbReference type="Ensembl" id="ENSSDAT00000005683.1">
    <property type="protein sequence ID" value="ENSSDAP00000004960.1"/>
    <property type="gene ID" value="ENSSDAG00000004643.1"/>
</dbReference>
<evidence type="ECO:0000259" key="3">
    <source>
        <dbReference type="Pfam" id="PF21972"/>
    </source>
</evidence>
<dbReference type="Gene3D" id="1.20.1050.130">
    <property type="match status" value="1"/>
</dbReference>
<dbReference type="GO" id="GO:0006412">
    <property type="term" value="P:translation"/>
    <property type="evidence" value="ECO:0007669"/>
    <property type="project" value="UniProtKB-KW"/>
</dbReference>